<proteinExistence type="predicted"/>
<protein>
    <submittedName>
        <fullName evidence="2">Uncharacterized protein</fullName>
    </submittedName>
</protein>
<feature type="transmembrane region" description="Helical" evidence="1">
    <location>
        <begin position="137"/>
        <end position="163"/>
    </location>
</feature>
<gene>
    <name evidence="2" type="ORF">PsYK624_138890</name>
</gene>
<reference evidence="2 3" key="1">
    <citation type="submission" date="2021-08" db="EMBL/GenBank/DDBJ databases">
        <title>Draft Genome Sequence of Phanerochaete sordida strain YK-624.</title>
        <authorList>
            <person name="Mori T."/>
            <person name="Dohra H."/>
            <person name="Suzuki T."/>
            <person name="Kawagishi H."/>
            <person name="Hirai H."/>
        </authorList>
    </citation>
    <scope>NUCLEOTIDE SEQUENCE [LARGE SCALE GENOMIC DNA]</scope>
    <source>
        <strain evidence="2 3">YK-624</strain>
    </source>
</reference>
<sequence>MSTPTTDPKEIPTAVAVVLEAYAEAIRSPIELAVIMTTFASILIPILVALLWFSTSSLRRQPVFSLNVISIVLGISVAVLGLYDGLYPILHPTKPADYTASSVFVIIFLLAPWVTEMVLVFRLTAVFPPHRTSPQKLAAVFAFPIAVKCVRLVCCVYLCRTWFRDTQTTRNLDGTLIGGGIFKNWKDIPWLVAELFLQIFDNAYLSIIFIWKLHNGRIFNAGGSQRISLGGSGSLTSKLRALFWIAVGNFVLPVMMNVATIIDVFVDTHYILRISNLLLTNYYVSIIGVVFATVWTSGMATKQHEPHTALVPVRRVDGLPQATTLESVVSAGGASESRVFAQALGKTQTWPDSESSGSGEL</sequence>
<feature type="transmembrane region" description="Helical" evidence="1">
    <location>
        <begin position="103"/>
        <end position="125"/>
    </location>
</feature>
<feature type="transmembrane region" description="Helical" evidence="1">
    <location>
        <begin position="282"/>
        <end position="300"/>
    </location>
</feature>
<dbReference type="AlphaFoldDB" id="A0A9P3GKQ4"/>
<feature type="transmembrane region" description="Helical" evidence="1">
    <location>
        <begin position="64"/>
        <end position="83"/>
    </location>
</feature>
<feature type="transmembrane region" description="Helical" evidence="1">
    <location>
        <begin position="32"/>
        <end position="52"/>
    </location>
</feature>
<organism evidence="2 3">
    <name type="scientific">Phanerochaete sordida</name>
    <dbReference type="NCBI Taxonomy" id="48140"/>
    <lineage>
        <taxon>Eukaryota</taxon>
        <taxon>Fungi</taxon>
        <taxon>Dikarya</taxon>
        <taxon>Basidiomycota</taxon>
        <taxon>Agaricomycotina</taxon>
        <taxon>Agaricomycetes</taxon>
        <taxon>Polyporales</taxon>
        <taxon>Phanerochaetaceae</taxon>
        <taxon>Phanerochaete</taxon>
    </lineage>
</organism>
<dbReference type="OrthoDB" id="2548432at2759"/>
<evidence type="ECO:0000313" key="2">
    <source>
        <dbReference type="EMBL" id="GJE97668.1"/>
    </source>
</evidence>
<keyword evidence="1" id="KW-0472">Membrane</keyword>
<feature type="transmembrane region" description="Helical" evidence="1">
    <location>
        <begin position="241"/>
        <end position="262"/>
    </location>
</feature>
<keyword evidence="1" id="KW-0812">Transmembrane</keyword>
<dbReference type="EMBL" id="BPQB01000075">
    <property type="protein sequence ID" value="GJE97668.1"/>
    <property type="molecule type" value="Genomic_DNA"/>
</dbReference>
<evidence type="ECO:0000313" key="3">
    <source>
        <dbReference type="Proteomes" id="UP000703269"/>
    </source>
</evidence>
<comment type="caution">
    <text evidence="2">The sequence shown here is derived from an EMBL/GenBank/DDBJ whole genome shotgun (WGS) entry which is preliminary data.</text>
</comment>
<keyword evidence="1" id="KW-1133">Transmembrane helix</keyword>
<accession>A0A9P3GKQ4</accession>
<name>A0A9P3GKQ4_9APHY</name>
<evidence type="ECO:0000256" key="1">
    <source>
        <dbReference type="SAM" id="Phobius"/>
    </source>
</evidence>
<dbReference type="Proteomes" id="UP000703269">
    <property type="component" value="Unassembled WGS sequence"/>
</dbReference>
<keyword evidence="3" id="KW-1185">Reference proteome</keyword>